<evidence type="ECO:0000313" key="3">
    <source>
        <dbReference type="Proteomes" id="UP000030185"/>
    </source>
</evidence>
<keyword evidence="1" id="KW-0812">Transmembrane</keyword>
<dbReference type="AlphaFoldDB" id="A0A098LBJ1"/>
<keyword evidence="1" id="KW-1133">Transmembrane helix</keyword>
<reference evidence="2 3" key="1">
    <citation type="submission" date="2014-09" db="EMBL/GenBank/DDBJ databases">
        <title>Sporocytophaga myxococcoides PG-01 genome sequencing.</title>
        <authorList>
            <person name="Liu L."/>
            <person name="Gao P.J."/>
            <person name="Chen G.J."/>
            <person name="Wang L.S."/>
        </authorList>
    </citation>
    <scope>NUCLEOTIDE SEQUENCE [LARGE SCALE GENOMIC DNA]</scope>
    <source>
        <strain evidence="2 3">PG-01</strain>
    </source>
</reference>
<gene>
    <name evidence="2" type="ORF">MYP_1489</name>
</gene>
<protein>
    <recommendedName>
        <fullName evidence="4">Lipoprotein</fullName>
    </recommendedName>
</protein>
<sequence length="172" mass="19992">MRTVSSMEKRKVTIVIMYAFIATILLGCMNKIEKQNPDSFYENISGYDWMRIPLIKPYELRTSPQDSISRWDMAFVNLLGTYNVKKLDIKDSIIYILSGNIGDGGNTFVNRTIAPTGWFIIDTKVNKEKGFVNEKDFNDYVINHSYPKPSWMCIDSLVNSIIKKNKLPWRQY</sequence>
<evidence type="ECO:0000256" key="1">
    <source>
        <dbReference type="SAM" id="Phobius"/>
    </source>
</evidence>
<keyword evidence="1" id="KW-0472">Membrane</keyword>
<evidence type="ECO:0000313" key="2">
    <source>
        <dbReference type="EMBL" id="GAL84261.1"/>
    </source>
</evidence>
<dbReference type="EMBL" id="BBLT01000002">
    <property type="protein sequence ID" value="GAL84261.1"/>
    <property type="molecule type" value="Genomic_DNA"/>
</dbReference>
<name>A0A098LBJ1_9BACT</name>
<evidence type="ECO:0008006" key="4">
    <source>
        <dbReference type="Google" id="ProtNLM"/>
    </source>
</evidence>
<dbReference type="OrthoDB" id="797256at2"/>
<organism evidence="2 3">
    <name type="scientific">Sporocytophaga myxococcoides</name>
    <dbReference type="NCBI Taxonomy" id="153721"/>
    <lineage>
        <taxon>Bacteria</taxon>
        <taxon>Pseudomonadati</taxon>
        <taxon>Bacteroidota</taxon>
        <taxon>Cytophagia</taxon>
        <taxon>Cytophagales</taxon>
        <taxon>Cytophagaceae</taxon>
        <taxon>Sporocytophaga</taxon>
    </lineage>
</organism>
<proteinExistence type="predicted"/>
<feature type="transmembrane region" description="Helical" evidence="1">
    <location>
        <begin position="12"/>
        <end position="32"/>
    </location>
</feature>
<keyword evidence="3" id="KW-1185">Reference proteome</keyword>
<dbReference type="Proteomes" id="UP000030185">
    <property type="component" value="Unassembled WGS sequence"/>
</dbReference>
<dbReference type="PROSITE" id="PS51257">
    <property type="entry name" value="PROKAR_LIPOPROTEIN"/>
    <property type="match status" value="1"/>
</dbReference>
<comment type="caution">
    <text evidence="2">The sequence shown here is derived from an EMBL/GenBank/DDBJ whole genome shotgun (WGS) entry which is preliminary data.</text>
</comment>
<accession>A0A098LBJ1</accession>
<dbReference type="RefSeq" id="WP_045460530.1">
    <property type="nucleotide sequence ID" value="NZ_BBLT01000002.1"/>
</dbReference>